<dbReference type="InterPro" id="IPR050661">
    <property type="entry name" value="BglG_antiterminators"/>
</dbReference>
<feature type="domain" description="PRD" evidence="7">
    <location>
        <begin position="203"/>
        <end position="312"/>
    </location>
</feature>
<dbReference type="InterPro" id="IPR011608">
    <property type="entry name" value="PRD"/>
</dbReference>
<evidence type="ECO:0000259" key="6">
    <source>
        <dbReference type="PROSITE" id="PS51099"/>
    </source>
</evidence>
<dbReference type="InterPro" id="IPR036388">
    <property type="entry name" value="WH-like_DNA-bd_sf"/>
</dbReference>
<dbReference type="AlphaFoldDB" id="A0AAQ0RXM3"/>
<dbReference type="InterPro" id="IPR007737">
    <property type="entry name" value="Mga_HTH"/>
</dbReference>
<dbReference type="GO" id="GO:0009401">
    <property type="term" value="P:phosphoenolpyruvate-dependent sugar phosphotransferase system"/>
    <property type="evidence" value="ECO:0007669"/>
    <property type="project" value="InterPro"/>
</dbReference>
<dbReference type="InterPro" id="IPR013011">
    <property type="entry name" value="PTS_EIIB_2"/>
</dbReference>
<sequence length="513" mass="59694">MDNFRLSAYKKLIYTQCMEEGIILNKEEKKNTVINFLLNTSGYTKATELADLLSISSKSIYRLINEINNSTTCKKIYSAKGKGFYINPDFNSLEITQNLISKSVKLSMSPIERRNEIIKDLLMSSPKPINVNQIVNKFYISESMLSVDEKVIIETIQQFNLKLIRKDRTLVISGDESNIRSALMQSMDTLYLNVEKLSSIPKSMEEKDKNFVYNQIITIEKTLNVNIPYPYNINIFSHLYILILRFRKHGKHDVRNHRSIETDENTMDSRYYRICDIIIKNFETYLSSKLPRIEKDYLYKYLTSYRIEHDKPSNNEKECDFSDDIINFANNLITPLEKRLHSNFSNTIFRIDLMKHIKPMINRLENNILIKNNLLEQIKFEYSEIYSQTSHISKKLIPTISEDEIGFLTLYFAREIERNPRKIKTLIACTTGIGTSELLRVKIEKNIPEIEVTDVISSDTINSEIINDIDLIISTISIKDFNLRPVVVVSAMFNKNDQAKLKSIIPKLGVNYE</sequence>
<protein>
    <submittedName>
        <fullName evidence="8">PRD domain-containing protein</fullName>
    </submittedName>
</protein>
<feature type="domain" description="PRD" evidence="7">
    <location>
        <begin position="320"/>
        <end position="422"/>
    </location>
</feature>
<dbReference type="PROSITE" id="PS51099">
    <property type="entry name" value="PTS_EIIB_TYPE_2"/>
    <property type="match status" value="1"/>
</dbReference>
<comment type="caution">
    <text evidence="8">The sequence shown here is derived from an EMBL/GenBank/DDBJ whole genome shotgun (WGS) entry which is preliminary data.</text>
</comment>
<evidence type="ECO:0000256" key="5">
    <source>
        <dbReference type="ARBA" id="ARBA00023163"/>
    </source>
</evidence>
<dbReference type="Pfam" id="PF05043">
    <property type="entry name" value="Mga"/>
    <property type="match status" value="1"/>
</dbReference>
<dbReference type="SUPFAM" id="SSF63520">
    <property type="entry name" value="PTS-regulatory domain, PRD"/>
    <property type="match status" value="2"/>
</dbReference>
<dbReference type="GO" id="GO:0008982">
    <property type="term" value="F:protein-N(PI)-phosphohistidine-sugar phosphotransferase activity"/>
    <property type="evidence" value="ECO:0007669"/>
    <property type="project" value="InterPro"/>
</dbReference>
<evidence type="ECO:0000256" key="3">
    <source>
        <dbReference type="ARBA" id="ARBA00023015"/>
    </source>
</evidence>
<feature type="domain" description="PTS EIIB type-2" evidence="6">
    <location>
        <begin position="423"/>
        <end position="513"/>
    </location>
</feature>
<evidence type="ECO:0000313" key="8">
    <source>
        <dbReference type="EMBL" id="RIM92457.1"/>
    </source>
</evidence>
<dbReference type="GO" id="GO:0006355">
    <property type="term" value="P:regulation of DNA-templated transcription"/>
    <property type="evidence" value="ECO:0007669"/>
    <property type="project" value="InterPro"/>
</dbReference>
<dbReference type="SUPFAM" id="SSF52794">
    <property type="entry name" value="PTS system IIB component-like"/>
    <property type="match status" value="1"/>
</dbReference>
<dbReference type="InterPro" id="IPR013196">
    <property type="entry name" value="HTH_11"/>
</dbReference>
<dbReference type="EMBL" id="QXUI01000004">
    <property type="protein sequence ID" value="RIM92457.1"/>
    <property type="molecule type" value="Genomic_DNA"/>
</dbReference>
<proteinExistence type="predicted"/>
<dbReference type="PANTHER" id="PTHR30185">
    <property type="entry name" value="CRYPTIC BETA-GLUCOSIDE BGL OPERON ANTITERMINATOR"/>
    <property type="match status" value="1"/>
</dbReference>
<keyword evidence="2" id="KW-0677">Repeat</keyword>
<dbReference type="PROSITE" id="PS51372">
    <property type="entry name" value="PRD_2"/>
    <property type="match status" value="2"/>
</dbReference>
<dbReference type="Pfam" id="PF08279">
    <property type="entry name" value="HTH_11"/>
    <property type="match status" value="1"/>
</dbReference>
<keyword evidence="5" id="KW-0804">Transcription</keyword>
<reference evidence="8 9" key="1">
    <citation type="journal article" date="2016" name="Front. Microbiol.">
        <title>Comprehensive Phylogenetic Analysis of Bovine Non-aureus Staphylococci Species Based on Whole-Genome Sequencing.</title>
        <authorList>
            <person name="Naushad S."/>
            <person name="Barkema H.W."/>
            <person name="Luby C."/>
            <person name="Condas L.A."/>
            <person name="Nobrega D.B."/>
            <person name="Carson D.A."/>
            <person name="De Buck J."/>
        </authorList>
    </citation>
    <scope>NUCLEOTIDE SEQUENCE [LARGE SCALE GENOMIC DNA]</scope>
    <source>
        <strain evidence="8 9">SNUC 1349</strain>
    </source>
</reference>
<keyword evidence="4" id="KW-0010">Activator</keyword>
<dbReference type="Gene3D" id="1.10.1790.10">
    <property type="entry name" value="PRD domain"/>
    <property type="match status" value="2"/>
</dbReference>
<dbReference type="Pfam" id="PF02302">
    <property type="entry name" value="PTS_IIB"/>
    <property type="match status" value="1"/>
</dbReference>
<evidence type="ECO:0000256" key="1">
    <source>
        <dbReference type="ARBA" id="ARBA00022679"/>
    </source>
</evidence>
<evidence type="ECO:0000256" key="4">
    <source>
        <dbReference type="ARBA" id="ARBA00023159"/>
    </source>
</evidence>
<dbReference type="Pfam" id="PF00874">
    <property type="entry name" value="PRD"/>
    <property type="match status" value="1"/>
</dbReference>
<dbReference type="InterPro" id="IPR036634">
    <property type="entry name" value="PRD_sf"/>
</dbReference>
<accession>A0AAQ0RXM3</accession>
<evidence type="ECO:0000259" key="7">
    <source>
        <dbReference type="PROSITE" id="PS51372"/>
    </source>
</evidence>
<evidence type="ECO:0000313" key="9">
    <source>
        <dbReference type="Proteomes" id="UP000285579"/>
    </source>
</evidence>
<dbReference type="CDD" id="cd05568">
    <property type="entry name" value="PTS_IIB_bgl_like"/>
    <property type="match status" value="1"/>
</dbReference>
<dbReference type="InterPro" id="IPR003501">
    <property type="entry name" value="PTS_EIIB_2/3"/>
</dbReference>
<keyword evidence="1" id="KW-0808">Transferase</keyword>
<organism evidence="8 9">
    <name type="scientific">Staphylococcus xylosus</name>
    <dbReference type="NCBI Taxonomy" id="1288"/>
    <lineage>
        <taxon>Bacteria</taxon>
        <taxon>Bacillati</taxon>
        <taxon>Bacillota</taxon>
        <taxon>Bacilli</taxon>
        <taxon>Bacillales</taxon>
        <taxon>Staphylococcaceae</taxon>
        <taxon>Staphylococcus</taxon>
    </lineage>
</organism>
<dbReference type="PANTHER" id="PTHR30185:SF18">
    <property type="entry name" value="TRANSCRIPTIONAL REGULATOR MTLR"/>
    <property type="match status" value="1"/>
</dbReference>
<dbReference type="Gene3D" id="3.40.50.2300">
    <property type="match status" value="1"/>
</dbReference>
<dbReference type="Proteomes" id="UP000285579">
    <property type="component" value="Unassembled WGS sequence"/>
</dbReference>
<gene>
    <name evidence="8" type="ORF">BU104_07410</name>
</gene>
<dbReference type="Gene3D" id="1.10.10.10">
    <property type="entry name" value="Winged helix-like DNA-binding domain superfamily/Winged helix DNA-binding domain"/>
    <property type="match status" value="1"/>
</dbReference>
<name>A0AAQ0RXM3_STAXY</name>
<evidence type="ECO:0000256" key="2">
    <source>
        <dbReference type="ARBA" id="ARBA00022737"/>
    </source>
</evidence>
<dbReference type="InterPro" id="IPR036095">
    <property type="entry name" value="PTS_EIIB-like_sf"/>
</dbReference>
<keyword evidence="3" id="KW-0805">Transcription regulation</keyword>